<feature type="compositionally biased region" description="Polar residues" evidence="1">
    <location>
        <begin position="10"/>
        <end position="19"/>
    </location>
</feature>
<organism evidence="2 3">
    <name type="scientific">Parathielavia hyrcaniae</name>
    <dbReference type="NCBI Taxonomy" id="113614"/>
    <lineage>
        <taxon>Eukaryota</taxon>
        <taxon>Fungi</taxon>
        <taxon>Dikarya</taxon>
        <taxon>Ascomycota</taxon>
        <taxon>Pezizomycotina</taxon>
        <taxon>Sordariomycetes</taxon>
        <taxon>Sordariomycetidae</taxon>
        <taxon>Sordariales</taxon>
        <taxon>Chaetomiaceae</taxon>
        <taxon>Parathielavia</taxon>
    </lineage>
</organism>
<dbReference type="PANTHER" id="PTHR37540:SF5">
    <property type="entry name" value="TRANSCRIPTION FACTOR DOMAIN-CONTAINING PROTEIN"/>
    <property type="match status" value="1"/>
</dbReference>
<reference evidence="2" key="1">
    <citation type="journal article" date="2023" name="Mol. Phylogenet. Evol.">
        <title>Genome-scale phylogeny and comparative genomics of the fungal order Sordariales.</title>
        <authorList>
            <person name="Hensen N."/>
            <person name="Bonometti L."/>
            <person name="Westerberg I."/>
            <person name="Brannstrom I.O."/>
            <person name="Guillou S."/>
            <person name="Cros-Aarteil S."/>
            <person name="Calhoun S."/>
            <person name="Haridas S."/>
            <person name="Kuo A."/>
            <person name="Mondo S."/>
            <person name="Pangilinan J."/>
            <person name="Riley R."/>
            <person name="LaButti K."/>
            <person name="Andreopoulos B."/>
            <person name="Lipzen A."/>
            <person name="Chen C."/>
            <person name="Yan M."/>
            <person name="Daum C."/>
            <person name="Ng V."/>
            <person name="Clum A."/>
            <person name="Steindorff A."/>
            <person name="Ohm R.A."/>
            <person name="Martin F."/>
            <person name="Silar P."/>
            <person name="Natvig D.O."/>
            <person name="Lalanne C."/>
            <person name="Gautier V."/>
            <person name="Ament-Velasquez S.L."/>
            <person name="Kruys A."/>
            <person name="Hutchinson M.I."/>
            <person name="Powell A.J."/>
            <person name="Barry K."/>
            <person name="Miller A.N."/>
            <person name="Grigoriev I.V."/>
            <person name="Debuchy R."/>
            <person name="Gladieux P."/>
            <person name="Hiltunen Thoren M."/>
            <person name="Johannesson H."/>
        </authorList>
    </citation>
    <scope>NUCLEOTIDE SEQUENCE</scope>
    <source>
        <strain evidence="2">CBS 757.83</strain>
    </source>
</reference>
<dbReference type="AlphaFoldDB" id="A0AAN6T0H0"/>
<evidence type="ECO:0000256" key="1">
    <source>
        <dbReference type="SAM" id="MobiDB-lite"/>
    </source>
</evidence>
<proteinExistence type="predicted"/>
<dbReference type="EMBL" id="MU863648">
    <property type="protein sequence ID" value="KAK4099582.1"/>
    <property type="molecule type" value="Genomic_DNA"/>
</dbReference>
<evidence type="ECO:0000313" key="2">
    <source>
        <dbReference type="EMBL" id="KAK4099582.1"/>
    </source>
</evidence>
<dbReference type="PANTHER" id="PTHR37540">
    <property type="entry name" value="TRANSCRIPTION FACTOR (ACR-2), PUTATIVE-RELATED-RELATED"/>
    <property type="match status" value="1"/>
</dbReference>
<reference evidence="2" key="2">
    <citation type="submission" date="2023-05" db="EMBL/GenBank/DDBJ databases">
        <authorList>
            <consortium name="Lawrence Berkeley National Laboratory"/>
            <person name="Steindorff A."/>
            <person name="Hensen N."/>
            <person name="Bonometti L."/>
            <person name="Westerberg I."/>
            <person name="Brannstrom I.O."/>
            <person name="Guillou S."/>
            <person name="Cros-Aarteil S."/>
            <person name="Calhoun S."/>
            <person name="Haridas S."/>
            <person name="Kuo A."/>
            <person name="Mondo S."/>
            <person name="Pangilinan J."/>
            <person name="Riley R."/>
            <person name="Labutti K."/>
            <person name="Andreopoulos B."/>
            <person name="Lipzen A."/>
            <person name="Chen C."/>
            <person name="Yanf M."/>
            <person name="Daum C."/>
            <person name="Ng V."/>
            <person name="Clum A."/>
            <person name="Ohm R."/>
            <person name="Martin F."/>
            <person name="Silar P."/>
            <person name="Natvig D."/>
            <person name="Lalanne C."/>
            <person name="Gautier V."/>
            <person name="Ament-Velasquez S.L."/>
            <person name="Kruys A."/>
            <person name="Hutchinson M.I."/>
            <person name="Powell A.J."/>
            <person name="Barry K."/>
            <person name="Miller A.N."/>
            <person name="Grigoriev I.V."/>
            <person name="Debuchy R."/>
            <person name="Gladieux P."/>
            <person name="Thoren M.H."/>
            <person name="Johannesson H."/>
        </authorList>
    </citation>
    <scope>NUCLEOTIDE SEQUENCE</scope>
    <source>
        <strain evidence="2">CBS 757.83</strain>
    </source>
</reference>
<feature type="compositionally biased region" description="Basic residues" evidence="1">
    <location>
        <begin position="50"/>
        <end position="61"/>
    </location>
</feature>
<keyword evidence="3" id="KW-1185">Reference proteome</keyword>
<feature type="region of interest" description="Disordered" evidence="1">
    <location>
        <begin position="1"/>
        <end position="74"/>
    </location>
</feature>
<dbReference type="Proteomes" id="UP001305647">
    <property type="component" value="Unassembled WGS sequence"/>
</dbReference>
<protein>
    <submittedName>
        <fullName evidence="2">Uncharacterized protein</fullName>
    </submittedName>
</protein>
<name>A0AAN6T0H0_9PEZI</name>
<comment type="caution">
    <text evidence="2">The sequence shown here is derived from an EMBL/GenBank/DDBJ whole genome shotgun (WGS) entry which is preliminary data.</text>
</comment>
<evidence type="ECO:0000313" key="3">
    <source>
        <dbReference type="Proteomes" id="UP001305647"/>
    </source>
</evidence>
<sequence>MTEANGAMNAPSSGASRTRGQVVPQQKAPKGLAFVQSDSSGRTPADRRQLIRSHVMRGKNTAKREMEPNEDGPGRFGFWPPSLPGLQRPLAELALCIFHVLKKQPTQRSLSVFIHIKENMYPLERCVEQRVSKQAWFYWACTNTVYLSSLLFAVSAFNDLSRAPSHDPTPSFRGDLTQYFSPRTLRHLRRTMQLLQAKLRDGFQQPEDATTSVVITLALMANAVGDGEACETHVKGLKEMNNRELQLKLCRVDLAWSIRSGCKPTLFDGDVTWSRFSNSTKTIYSQLGSNPPPPDPLFEHIQTLDIKLQNVYNDMRDLAHAANHLIASDDKLQPDLFQDMIMSIQYRLLFLEYPLESQPIQEALRCGLLAFQASALLLVPGLKLRYDFLRDRLRLALRHLLDASAPALRDLKLWLMLVGCVAMDDVVDEEEPGSGGGGALAKLVGGEEDWPRVRGRMKGIMWIDAVHDVPGKRVFDTARLGRGGGVS</sequence>
<accession>A0AAN6T0H0</accession>
<gene>
    <name evidence="2" type="ORF">N658DRAFT_568072</name>
</gene>